<accession>A0A2M9ZBX4</accession>
<dbReference type="EMBL" id="NPDT01000003">
    <property type="protein sequence ID" value="PJZ65889.1"/>
    <property type="molecule type" value="Genomic_DNA"/>
</dbReference>
<dbReference type="Proteomes" id="UP000231912">
    <property type="component" value="Unassembled WGS sequence"/>
</dbReference>
<proteinExistence type="predicted"/>
<dbReference type="AlphaFoldDB" id="A0A2M9ZBX4"/>
<evidence type="ECO:0000313" key="1">
    <source>
        <dbReference type="EMBL" id="PJZ65889.1"/>
    </source>
</evidence>
<protein>
    <submittedName>
        <fullName evidence="1">Uncharacterized protein</fullName>
    </submittedName>
</protein>
<dbReference type="RefSeq" id="WP_100758787.1">
    <property type="nucleotide sequence ID" value="NZ_NPDT01000003.1"/>
</dbReference>
<comment type="caution">
    <text evidence="1">The sequence shown here is derived from an EMBL/GenBank/DDBJ whole genome shotgun (WGS) entry which is preliminary data.</text>
</comment>
<sequence>MIASVRNIHATTRLASVLLVFLLSDCTQFEDKSGSDSGLILQSLLNNSADPKGSCKSSFQEAEDCLSSTSDLSGIKENSLAPILSGGSANSYETYCTQLLGTEELSKFDAKTQECIFSCNESYWSRVEAEGQCEVESSDLISRSGIETLSCIRNCKELYSPEPEF</sequence>
<organism evidence="1 2">
    <name type="scientific">Leptospira wolffii</name>
    <dbReference type="NCBI Taxonomy" id="409998"/>
    <lineage>
        <taxon>Bacteria</taxon>
        <taxon>Pseudomonadati</taxon>
        <taxon>Spirochaetota</taxon>
        <taxon>Spirochaetia</taxon>
        <taxon>Leptospirales</taxon>
        <taxon>Leptospiraceae</taxon>
        <taxon>Leptospira</taxon>
    </lineage>
</organism>
<reference evidence="1 2" key="1">
    <citation type="submission" date="2017-07" db="EMBL/GenBank/DDBJ databases">
        <title>Leptospira spp. isolated from tropical soils.</title>
        <authorList>
            <person name="Thibeaux R."/>
            <person name="Iraola G."/>
            <person name="Ferres I."/>
            <person name="Bierque E."/>
            <person name="Girault D."/>
            <person name="Soupe-Gilbert M.-E."/>
            <person name="Picardeau M."/>
            <person name="Goarant C."/>
        </authorList>
    </citation>
    <scope>NUCLEOTIDE SEQUENCE [LARGE SCALE GENOMIC DNA]</scope>
    <source>
        <strain evidence="1 2">FH2-C-A2</strain>
    </source>
</reference>
<name>A0A2M9ZBX4_9LEPT</name>
<gene>
    <name evidence="1" type="ORF">CH371_10155</name>
</gene>
<evidence type="ECO:0000313" key="2">
    <source>
        <dbReference type="Proteomes" id="UP000231912"/>
    </source>
</evidence>